<sequence>MNEGLKRLQENHPNQAQIRDQNVALNKFLWNLRDSTDEADNMLDELNDPNLKRLEDIVKKLDKIPLMLDHFLKNDLILIKEFVMRYLRKPSNEHQTHITGNTLFCDNISPLFIVGMGVCVYNNFDAKRVIADMFESLQMKRTDLESLNAFQRRLKSEMMSKKL</sequence>
<gene>
    <name evidence="1" type="ORF">IEQ34_010488</name>
</gene>
<name>A0AAV7GDJ5_DENCH</name>
<organism evidence="1 2">
    <name type="scientific">Dendrobium chrysotoxum</name>
    <name type="common">Orchid</name>
    <dbReference type="NCBI Taxonomy" id="161865"/>
    <lineage>
        <taxon>Eukaryota</taxon>
        <taxon>Viridiplantae</taxon>
        <taxon>Streptophyta</taxon>
        <taxon>Embryophyta</taxon>
        <taxon>Tracheophyta</taxon>
        <taxon>Spermatophyta</taxon>
        <taxon>Magnoliopsida</taxon>
        <taxon>Liliopsida</taxon>
        <taxon>Asparagales</taxon>
        <taxon>Orchidaceae</taxon>
        <taxon>Epidendroideae</taxon>
        <taxon>Malaxideae</taxon>
        <taxon>Dendrobiinae</taxon>
        <taxon>Dendrobium</taxon>
    </lineage>
</organism>
<dbReference type="EMBL" id="JAGFBR010000010">
    <property type="protein sequence ID" value="KAH0459825.1"/>
    <property type="molecule type" value="Genomic_DNA"/>
</dbReference>
<evidence type="ECO:0000313" key="2">
    <source>
        <dbReference type="Proteomes" id="UP000775213"/>
    </source>
</evidence>
<reference evidence="1 2" key="1">
    <citation type="journal article" date="2021" name="Hortic Res">
        <title>Chromosome-scale assembly of the Dendrobium chrysotoxum genome enhances the understanding of orchid evolution.</title>
        <authorList>
            <person name="Zhang Y."/>
            <person name="Zhang G.Q."/>
            <person name="Zhang D."/>
            <person name="Liu X.D."/>
            <person name="Xu X.Y."/>
            <person name="Sun W.H."/>
            <person name="Yu X."/>
            <person name="Zhu X."/>
            <person name="Wang Z.W."/>
            <person name="Zhao X."/>
            <person name="Zhong W.Y."/>
            <person name="Chen H."/>
            <person name="Yin W.L."/>
            <person name="Huang T."/>
            <person name="Niu S.C."/>
            <person name="Liu Z.J."/>
        </authorList>
    </citation>
    <scope>NUCLEOTIDE SEQUENCE [LARGE SCALE GENOMIC DNA]</scope>
    <source>
        <strain evidence="1">Lindl</strain>
    </source>
</reference>
<comment type="caution">
    <text evidence="1">The sequence shown here is derived from an EMBL/GenBank/DDBJ whole genome shotgun (WGS) entry which is preliminary data.</text>
</comment>
<dbReference type="Proteomes" id="UP000775213">
    <property type="component" value="Unassembled WGS sequence"/>
</dbReference>
<evidence type="ECO:0000313" key="1">
    <source>
        <dbReference type="EMBL" id="KAH0459825.1"/>
    </source>
</evidence>
<keyword evidence="2" id="KW-1185">Reference proteome</keyword>
<accession>A0AAV7GDJ5</accession>
<protein>
    <submittedName>
        <fullName evidence="1">Uncharacterized protein</fullName>
    </submittedName>
</protein>
<proteinExistence type="predicted"/>
<dbReference type="AlphaFoldDB" id="A0AAV7GDJ5"/>